<gene>
    <name evidence="2" type="ORF">SPARVUS_LOCUS10440390</name>
</gene>
<evidence type="ECO:0000256" key="1">
    <source>
        <dbReference type="SAM" id="MobiDB-lite"/>
    </source>
</evidence>
<sequence length="63" mass="7339">MQETVRDCGQDAGDGQRLQTGYSRWSETADRIQEMVRDCRQDTGEGQRLQTAYRRRSETADRI</sequence>
<proteinExistence type="predicted"/>
<evidence type="ECO:0000313" key="2">
    <source>
        <dbReference type="EMBL" id="CAI9586771.1"/>
    </source>
</evidence>
<feature type="region of interest" description="Disordered" evidence="1">
    <location>
        <begin position="1"/>
        <end position="23"/>
    </location>
</feature>
<dbReference type="Proteomes" id="UP001162483">
    <property type="component" value="Unassembled WGS sequence"/>
</dbReference>
<name>A0ABN9ETK4_9NEOB</name>
<reference evidence="2" key="1">
    <citation type="submission" date="2023-05" db="EMBL/GenBank/DDBJ databases">
        <authorList>
            <person name="Stuckert A."/>
        </authorList>
    </citation>
    <scope>NUCLEOTIDE SEQUENCE</scope>
</reference>
<comment type="caution">
    <text evidence="2">The sequence shown here is derived from an EMBL/GenBank/DDBJ whole genome shotgun (WGS) entry which is preliminary data.</text>
</comment>
<protein>
    <submittedName>
        <fullName evidence="2">Uncharacterized protein</fullName>
    </submittedName>
</protein>
<accession>A0ABN9ETK4</accession>
<keyword evidence="3" id="KW-1185">Reference proteome</keyword>
<organism evidence="2 3">
    <name type="scientific">Staurois parvus</name>
    <dbReference type="NCBI Taxonomy" id="386267"/>
    <lineage>
        <taxon>Eukaryota</taxon>
        <taxon>Metazoa</taxon>
        <taxon>Chordata</taxon>
        <taxon>Craniata</taxon>
        <taxon>Vertebrata</taxon>
        <taxon>Euteleostomi</taxon>
        <taxon>Amphibia</taxon>
        <taxon>Batrachia</taxon>
        <taxon>Anura</taxon>
        <taxon>Neobatrachia</taxon>
        <taxon>Ranoidea</taxon>
        <taxon>Ranidae</taxon>
        <taxon>Staurois</taxon>
    </lineage>
</organism>
<dbReference type="EMBL" id="CATNWA010015780">
    <property type="protein sequence ID" value="CAI9586771.1"/>
    <property type="molecule type" value="Genomic_DNA"/>
</dbReference>
<evidence type="ECO:0000313" key="3">
    <source>
        <dbReference type="Proteomes" id="UP001162483"/>
    </source>
</evidence>
<feature type="region of interest" description="Disordered" evidence="1">
    <location>
        <begin position="40"/>
        <end position="63"/>
    </location>
</feature>